<dbReference type="Pfam" id="PF23357">
    <property type="entry name" value="DUF7088"/>
    <property type="match status" value="1"/>
</dbReference>
<dbReference type="KEGG" id="tep:TepRe1_0993"/>
<feature type="domain" description="ABC-type uncharacterised transport system" evidence="2">
    <location>
        <begin position="161"/>
        <end position="367"/>
    </location>
</feature>
<sequence length="474" mass="52767">MKYKGLSYTFVVVFLISALVGINIAAAQYHYRWDLTQSHRFTLSKKTVEVINQLNEKIKITAFIAENSSTGSDIKNLLKGYDFASSKIDVSFFDPQKEPALAKKYNVQEYNTIVVEDAKHRQTISQYNLYSPGTNQYSMDFNGEQAVTRAILNLKEQTNAVIYFLSGHGEASPISDLDKFNLFLKGEGYTSKQLELPVEGRIPEDANLIIAAGPQKDLISKERDLLEDYIKSGGKMLIFFDPTDPKVPLDGWKSLLATLGLKMHDDIVADSERSFYSDPLTPVPMVEKHDVTDVLLEKKLSVVFPYARSFEVLQQVPEKLQVNSLLITSKKAFGETELEKVQASLDKNDIPGPLHLAYAISKTAEASRQAPLEPNMITAPDLELGEPVAVVVGNLAFLGSQSIGLAGNLDFAASSVNWLLQTSNVLSIPAKTTEPPFVNLTGEMVNKIFYTTVIFIPLLMLIIGFVMWLKRRNL</sequence>
<keyword evidence="1" id="KW-1133">Transmembrane helix</keyword>
<dbReference type="EMBL" id="HF563609">
    <property type="protein sequence ID" value="CCP25806.1"/>
    <property type="molecule type" value="Genomic_DNA"/>
</dbReference>
<reference evidence="5" key="1">
    <citation type="journal article" date="2013" name="Genome Announc.">
        <title>First genome sequence of a syntrophic acetate-oxidizing bacterium, Tepidanaerobacter acetatoxydans strain Re1.</title>
        <authorList>
            <person name="Manzoor S."/>
            <person name="Bongcam-Rudloff E."/>
            <person name="Schnurer A."/>
            <person name="Muller B."/>
        </authorList>
    </citation>
    <scope>NUCLEOTIDE SEQUENCE [LARGE SCALE GENOMIC DNA]</scope>
    <source>
        <strain evidence="5">Re1</strain>
    </source>
</reference>
<dbReference type="Gene3D" id="3.40.30.10">
    <property type="entry name" value="Glutaredoxin"/>
    <property type="match status" value="1"/>
</dbReference>
<dbReference type="KEGG" id="tae:TepiRe1_1090"/>
<proteinExistence type="predicted"/>
<protein>
    <submittedName>
        <fullName evidence="4">ABC-type uncharacterized transport system</fullName>
    </submittedName>
</protein>
<accession>L0RY25</accession>
<feature type="transmembrane region" description="Helical" evidence="1">
    <location>
        <begin position="448"/>
        <end position="469"/>
    </location>
</feature>
<dbReference type="AlphaFoldDB" id="F4LRS3"/>
<dbReference type="eggNOG" id="COG3225">
    <property type="taxonomic scope" value="Bacteria"/>
</dbReference>
<keyword evidence="1" id="KW-0472">Membrane</keyword>
<evidence type="ECO:0000259" key="3">
    <source>
        <dbReference type="Pfam" id="PF23357"/>
    </source>
</evidence>
<name>F4LRS3_TEPAE</name>
<dbReference type="OrthoDB" id="9766228at2"/>
<dbReference type="RefSeq" id="WP_013778064.1">
    <property type="nucleotide sequence ID" value="NC_015519.1"/>
</dbReference>
<accession>F4LRS3</accession>
<feature type="domain" description="DUF7088" evidence="3">
    <location>
        <begin position="38"/>
        <end position="122"/>
    </location>
</feature>
<dbReference type="PATRIC" id="fig|1209989.3.peg.1196"/>
<dbReference type="InterPro" id="IPR019196">
    <property type="entry name" value="ABC_transp_unknown"/>
</dbReference>
<gene>
    <name evidence="4" type="ordered locus">TEPIRE1_1090</name>
</gene>
<evidence type="ECO:0000256" key="1">
    <source>
        <dbReference type="SAM" id="Phobius"/>
    </source>
</evidence>
<evidence type="ECO:0000259" key="2">
    <source>
        <dbReference type="Pfam" id="PF09822"/>
    </source>
</evidence>
<evidence type="ECO:0000313" key="4">
    <source>
        <dbReference type="EMBL" id="CCP25806.1"/>
    </source>
</evidence>
<dbReference type="Proteomes" id="UP000010802">
    <property type="component" value="Chromosome"/>
</dbReference>
<dbReference type="InterPro" id="IPR055396">
    <property type="entry name" value="DUF7088"/>
</dbReference>
<dbReference type="STRING" id="1209989.TepRe1_0993"/>
<evidence type="ECO:0000313" key="5">
    <source>
        <dbReference type="Proteomes" id="UP000010802"/>
    </source>
</evidence>
<keyword evidence="1" id="KW-0812">Transmembrane</keyword>
<dbReference type="Pfam" id="PF09822">
    <property type="entry name" value="ABC_transp_aux"/>
    <property type="match status" value="1"/>
</dbReference>
<keyword evidence="5" id="KW-1185">Reference proteome</keyword>
<dbReference type="HOGENOM" id="CLU_018716_0_0_9"/>
<organism evidence="4 5">
    <name type="scientific">Tepidanaerobacter acetatoxydans (strain DSM 21804 / JCM 16047 / Re1)</name>
    <dbReference type="NCBI Taxonomy" id="1209989"/>
    <lineage>
        <taxon>Bacteria</taxon>
        <taxon>Bacillati</taxon>
        <taxon>Bacillota</taxon>
        <taxon>Clostridia</taxon>
        <taxon>Thermosediminibacterales</taxon>
        <taxon>Tepidanaerobacteraceae</taxon>
        <taxon>Tepidanaerobacter</taxon>
    </lineage>
</organism>